<accession>A0ABW4GJD7</accession>
<proteinExistence type="predicted"/>
<comment type="caution">
    <text evidence="4">The sequence shown here is derived from an EMBL/GenBank/DDBJ whole genome shotgun (WGS) entry which is preliminary data.</text>
</comment>
<dbReference type="EMBL" id="JBHUCM010000035">
    <property type="protein sequence ID" value="MFD1542870.1"/>
    <property type="molecule type" value="Genomic_DNA"/>
</dbReference>
<keyword evidence="5" id="KW-1185">Reference proteome</keyword>
<gene>
    <name evidence="4" type="ORF">ACFSJ0_37865</name>
</gene>
<dbReference type="RefSeq" id="WP_219528601.1">
    <property type="nucleotide sequence ID" value="NZ_JAHKRM010000004.1"/>
</dbReference>
<reference evidence="5" key="1">
    <citation type="journal article" date="2019" name="Int. J. Syst. Evol. Microbiol.">
        <title>The Global Catalogue of Microorganisms (GCM) 10K type strain sequencing project: providing services to taxonomists for standard genome sequencing and annotation.</title>
        <authorList>
            <consortium name="The Broad Institute Genomics Platform"/>
            <consortium name="The Broad Institute Genome Sequencing Center for Infectious Disease"/>
            <person name="Wu L."/>
            <person name="Ma J."/>
        </authorList>
    </citation>
    <scope>NUCLEOTIDE SEQUENCE [LARGE SCALE GENOMIC DNA]</scope>
    <source>
        <strain evidence="5">CGMCC 1.15399</strain>
    </source>
</reference>
<feature type="region of interest" description="Disordered" evidence="2">
    <location>
        <begin position="302"/>
        <end position="324"/>
    </location>
</feature>
<evidence type="ECO:0000256" key="3">
    <source>
        <dbReference type="SAM" id="Phobius"/>
    </source>
</evidence>
<evidence type="ECO:0000313" key="5">
    <source>
        <dbReference type="Proteomes" id="UP001597097"/>
    </source>
</evidence>
<keyword evidence="3" id="KW-0472">Membrane</keyword>
<evidence type="ECO:0000313" key="4">
    <source>
        <dbReference type="EMBL" id="MFD1542870.1"/>
    </source>
</evidence>
<keyword evidence="1" id="KW-0175">Coiled coil</keyword>
<organism evidence="4 5">
    <name type="scientific">Nonomuraea guangzhouensis</name>
    <dbReference type="NCBI Taxonomy" id="1291555"/>
    <lineage>
        <taxon>Bacteria</taxon>
        <taxon>Bacillati</taxon>
        <taxon>Actinomycetota</taxon>
        <taxon>Actinomycetes</taxon>
        <taxon>Streptosporangiales</taxon>
        <taxon>Streptosporangiaceae</taxon>
        <taxon>Nonomuraea</taxon>
    </lineage>
</organism>
<dbReference type="InterPro" id="IPR021522">
    <property type="entry name" value="MctB"/>
</dbReference>
<protein>
    <submittedName>
        <fullName evidence="4">Copper transporter</fullName>
    </submittedName>
</protein>
<sequence>MIDFRYHLVSIVAIFLALAVGIVMGTTLLQSPAIESARRTSDQMTKDNSSLRAEIDALRGREAGNDSFVTALTAQRVAGELTGQHVVLIEAPGSSTTYREAAQQVLTQAGALVTGRVALSEKFVDPKQSGVVDGLANTLKPADMTFPTAATAYQKAGAVLAAAVMTNDPAQASTANPATAAVLSGFEEGGFLSVEGDPNKRATLAVMFAPEKPFEGENAETQADALVSLVGGLDAGGKGSVLTASAPTAAVSGGVINALRDDGEVNKRVSTVDTPDMPAGRIVIVDALREQLSGRYGHYGIGTGASSFQPTAPTATPSPTQSGS</sequence>
<name>A0ABW4GJD7_9ACTN</name>
<feature type="transmembrane region" description="Helical" evidence="3">
    <location>
        <begin position="6"/>
        <end position="29"/>
    </location>
</feature>
<keyword evidence="3" id="KW-1133">Transmembrane helix</keyword>
<dbReference type="Proteomes" id="UP001597097">
    <property type="component" value="Unassembled WGS sequence"/>
</dbReference>
<evidence type="ECO:0000256" key="2">
    <source>
        <dbReference type="SAM" id="MobiDB-lite"/>
    </source>
</evidence>
<keyword evidence="3" id="KW-0812">Transmembrane</keyword>
<feature type="compositionally biased region" description="Low complexity" evidence="2">
    <location>
        <begin position="305"/>
        <end position="324"/>
    </location>
</feature>
<feature type="coiled-coil region" evidence="1">
    <location>
        <begin position="34"/>
        <end position="61"/>
    </location>
</feature>
<dbReference type="Pfam" id="PF11382">
    <property type="entry name" value="MctB"/>
    <property type="match status" value="1"/>
</dbReference>
<evidence type="ECO:0000256" key="1">
    <source>
        <dbReference type="SAM" id="Coils"/>
    </source>
</evidence>